<dbReference type="AlphaFoldDB" id="X1QZB8"/>
<sequence length="32" mass="3665">NLIKPSPYQPRLDFDLEELKGSTREGGFTIQD</sequence>
<name>X1QZB8_9ZZZZ</name>
<gene>
    <name evidence="1" type="ORF">S12H4_18056</name>
</gene>
<feature type="non-terminal residue" evidence="1">
    <location>
        <position position="1"/>
    </location>
</feature>
<dbReference type="EMBL" id="BARW01008882">
    <property type="protein sequence ID" value="GAI73907.1"/>
    <property type="molecule type" value="Genomic_DNA"/>
</dbReference>
<accession>X1QZB8</accession>
<organism evidence="1">
    <name type="scientific">marine sediment metagenome</name>
    <dbReference type="NCBI Taxonomy" id="412755"/>
    <lineage>
        <taxon>unclassified sequences</taxon>
        <taxon>metagenomes</taxon>
        <taxon>ecological metagenomes</taxon>
    </lineage>
</organism>
<proteinExistence type="predicted"/>
<protein>
    <submittedName>
        <fullName evidence="1">Uncharacterized protein</fullName>
    </submittedName>
</protein>
<evidence type="ECO:0000313" key="1">
    <source>
        <dbReference type="EMBL" id="GAI73907.1"/>
    </source>
</evidence>
<comment type="caution">
    <text evidence="1">The sequence shown here is derived from an EMBL/GenBank/DDBJ whole genome shotgun (WGS) entry which is preliminary data.</text>
</comment>
<reference evidence="1" key="1">
    <citation type="journal article" date="2014" name="Front. Microbiol.">
        <title>High frequency of phylogenetically diverse reductive dehalogenase-homologous genes in deep subseafloor sedimentary metagenomes.</title>
        <authorList>
            <person name="Kawai M."/>
            <person name="Futagami T."/>
            <person name="Toyoda A."/>
            <person name="Takaki Y."/>
            <person name="Nishi S."/>
            <person name="Hori S."/>
            <person name="Arai W."/>
            <person name="Tsubouchi T."/>
            <person name="Morono Y."/>
            <person name="Uchiyama I."/>
            <person name="Ito T."/>
            <person name="Fujiyama A."/>
            <person name="Inagaki F."/>
            <person name="Takami H."/>
        </authorList>
    </citation>
    <scope>NUCLEOTIDE SEQUENCE</scope>
    <source>
        <strain evidence="1">Expedition CK06-06</strain>
    </source>
</reference>